<dbReference type="AlphaFoldDB" id="A0A2Z5FSY4"/>
<dbReference type="Pfam" id="PF12804">
    <property type="entry name" value="NTP_transf_3"/>
    <property type="match status" value="1"/>
</dbReference>
<reference evidence="2 3" key="1">
    <citation type="journal article" date="2018" name="Front. Microbiol.">
        <title>Hydrolytic Capabilities as a Key to Environmental Success: Chitinolytic and Cellulolytic Acidobacteria From Acidic Sub-arctic Soils and Boreal Peatlands.</title>
        <authorList>
            <person name="Belova S.E."/>
            <person name="Ravin N.V."/>
            <person name="Pankratov T.A."/>
            <person name="Rakitin A.L."/>
            <person name="Ivanova A.A."/>
            <person name="Beletsky A.V."/>
            <person name="Mardanov A.V."/>
            <person name="Sinninghe Damste J.S."/>
            <person name="Dedysh S.N."/>
        </authorList>
    </citation>
    <scope>NUCLEOTIDE SEQUENCE [LARGE SCALE GENOMIC DNA]</scope>
    <source>
        <strain evidence="2 3">SBC82</strain>
    </source>
</reference>
<dbReference type="CDD" id="cd04182">
    <property type="entry name" value="GT_2_like_f"/>
    <property type="match status" value="1"/>
</dbReference>
<dbReference type="PANTHER" id="PTHR43777">
    <property type="entry name" value="MOLYBDENUM COFACTOR CYTIDYLYLTRANSFERASE"/>
    <property type="match status" value="1"/>
</dbReference>
<feature type="domain" description="MobA-like NTP transferase" evidence="1">
    <location>
        <begin position="6"/>
        <end position="114"/>
    </location>
</feature>
<keyword evidence="3" id="KW-1185">Reference proteome</keyword>
<name>A0A2Z5FSY4_9BACT</name>
<organism evidence="2 3">
    <name type="scientific">Acidisarcina polymorpha</name>
    <dbReference type="NCBI Taxonomy" id="2211140"/>
    <lineage>
        <taxon>Bacteria</taxon>
        <taxon>Pseudomonadati</taxon>
        <taxon>Acidobacteriota</taxon>
        <taxon>Terriglobia</taxon>
        <taxon>Terriglobales</taxon>
        <taxon>Acidobacteriaceae</taxon>
        <taxon>Acidisarcina</taxon>
    </lineage>
</organism>
<dbReference type="PANTHER" id="PTHR43777:SF1">
    <property type="entry name" value="MOLYBDENUM COFACTOR CYTIDYLYLTRANSFERASE"/>
    <property type="match status" value="1"/>
</dbReference>
<dbReference type="Gene3D" id="3.90.550.10">
    <property type="entry name" value="Spore Coat Polysaccharide Biosynthesis Protein SpsA, Chain A"/>
    <property type="match status" value="1"/>
</dbReference>
<gene>
    <name evidence="2" type="ORF">ACPOL_0202</name>
</gene>
<dbReference type="InterPro" id="IPR029044">
    <property type="entry name" value="Nucleotide-diphossugar_trans"/>
</dbReference>
<dbReference type="EMBL" id="CP030840">
    <property type="protein sequence ID" value="AXC09587.1"/>
    <property type="molecule type" value="Genomic_DNA"/>
</dbReference>
<evidence type="ECO:0000313" key="2">
    <source>
        <dbReference type="EMBL" id="AXC09587.1"/>
    </source>
</evidence>
<dbReference type="Proteomes" id="UP000253606">
    <property type="component" value="Chromosome"/>
</dbReference>
<proteinExistence type="predicted"/>
<sequence>MLSVELTDLGCSPIVNENWPSGIASSIKAGVQAALETSPLPECILILVCDQPGLGLPILRNLLSTHSSQRKIATASRYRETVGVPAVFDREVFAELLQLSGDQGARRILLRHLDQVAAVDFPDGDFDIDTPEDLAQLGLRRS</sequence>
<evidence type="ECO:0000259" key="1">
    <source>
        <dbReference type="Pfam" id="PF12804"/>
    </source>
</evidence>
<protein>
    <submittedName>
        <fullName evidence="2">CTP:molybdopterin cytidylyltransferase</fullName>
    </submittedName>
</protein>
<dbReference type="GO" id="GO:0016779">
    <property type="term" value="F:nucleotidyltransferase activity"/>
    <property type="evidence" value="ECO:0007669"/>
    <property type="project" value="UniProtKB-KW"/>
</dbReference>
<keyword evidence="2" id="KW-0808">Transferase</keyword>
<keyword evidence="2" id="KW-0548">Nucleotidyltransferase</keyword>
<accession>A0A2Z5FSY4</accession>
<dbReference type="SUPFAM" id="SSF53448">
    <property type="entry name" value="Nucleotide-diphospho-sugar transferases"/>
    <property type="match status" value="1"/>
</dbReference>
<dbReference type="InterPro" id="IPR025877">
    <property type="entry name" value="MobA-like_NTP_Trfase"/>
</dbReference>
<evidence type="ECO:0000313" key="3">
    <source>
        <dbReference type="Proteomes" id="UP000253606"/>
    </source>
</evidence>
<dbReference type="KEGG" id="abas:ACPOL_0202"/>